<dbReference type="AlphaFoldDB" id="A0AAQ3ULV3"/>
<feature type="region of interest" description="Disordered" evidence="1">
    <location>
        <begin position="264"/>
        <end position="296"/>
    </location>
</feature>
<dbReference type="PANTHER" id="PTHR48006">
    <property type="entry name" value="LEUCINE-RICH REPEAT-CONTAINING PROTEIN DDB_G0281931-RELATED"/>
    <property type="match status" value="1"/>
</dbReference>
<evidence type="ECO:0000313" key="2">
    <source>
        <dbReference type="EMBL" id="WVZ94634.1"/>
    </source>
</evidence>
<evidence type="ECO:0000313" key="3">
    <source>
        <dbReference type="Proteomes" id="UP001341281"/>
    </source>
</evidence>
<dbReference type="InterPro" id="IPR051824">
    <property type="entry name" value="LRR_Rcpt-Like_S/T_Kinase"/>
</dbReference>
<evidence type="ECO:0000256" key="1">
    <source>
        <dbReference type="SAM" id="MobiDB-lite"/>
    </source>
</evidence>
<feature type="compositionally biased region" description="Low complexity" evidence="1">
    <location>
        <begin position="270"/>
        <end position="280"/>
    </location>
</feature>
<dbReference type="Proteomes" id="UP001341281">
    <property type="component" value="Chromosome 09"/>
</dbReference>
<protein>
    <submittedName>
        <fullName evidence="2">Uncharacterized protein</fullName>
    </submittedName>
</protein>
<name>A0AAQ3ULV3_PASNO</name>
<dbReference type="EMBL" id="CP144753">
    <property type="protein sequence ID" value="WVZ94634.1"/>
    <property type="molecule type" value="Genomic_DNA"/>
</dbReference>
<proteinExistence type="predicted"/>
<dbReference type="FunFam" id="3.80.10.10:FF:002358">
    <property type="entry name" value="Os08g0203300 protein"/>
    <property type="match status" value="1"/>
</dbReference>
<dbReference type="Gene3D" id="3.80.10.10">
    <property type="entry name" value="Ribonuclease Inhibitor"/>
    <property type="match status" value="1"/>
</dbReference>
<dbReference type="GO" id="GO:0005886">
    <property type="term" value="C:plasma membrane"/>
    <property type="evidence" value="ECO:0007669"/>
    <property type="project" value="TreeGrafter"/>
</dbReference>
<dbReference type="SUPFAM" id="SSF52058">
    <property type="entry name" value="L domain-like"/>
    <property type="match status" value="1"/>
</dbReference>
<sequence length="296" mass="33178">MGPARVAGVEYQRRALQRRSAENTTDVDNNPKINPTIKCDCFYNNNTVCHITKLKVYALNVVSQIPDELQNLTYLNNLNLMQNYLTGPVLSFIGKFPMQYLSLAINPLSGTLPKELGDLTSLITLGISLNNYTGELPSELGNLAKLEQIYFDSSGFSGPFPSTFSKRSYGHRDFTGKIPDFIGSLTNLEDLILGNCPIELLCICSFHLHKHKNYLTFHSLFCTQGSPHQRPPMSRVVKMLTGDIEMTEVVTKPSYITEWQRRGGNTSYVTSSDSSGDTTGEFNAQREMARSPHHRR</sequence>
<dbReference type="InterPro" id="IPR032675">
    <property type="entry name" value="LRR_dom_sf"/>
</dbReference>
<reference evidence="2 3" key="1">
    <citation type="submission" date="2024-02" db="EMBL/GenBank/DDBJ databases">
        <title>High-quality chromosome-scale genome assembly of Pensacola bahiagrass (Paspalum notatum Flugge var. saurae).</title>
        <authorList>
            <person name="Vega J.M."/>
            <person name="Podio M."/>
            <person name="Orjuela J."/>
            <person name="Siena L.A."/>
            <person name="Pessino S.C."/>
            <person name="Combes M.C."/>
            <person name="Mariac C."/>
            <person name="Albertini E."/>
            <person name="Pupilli F."/>
            <person name="Ortiz J.P.A."/>
            <person name="Leblanc O."/>
        </authorList>
    </citation>
    <scope>NUCLEOTIDE SEQUENCE [LARGE SCALE GENOMIC DNA]</scope>
    <source>
        <strain evidence="2">R1</strain>
        <tissue evidence="2">Leaf</tissue>
    </source>
</reference>
<accession>A0AAQ3ULV3</accession>
<dbReference type="PANTHER" id="PTHR48006:SF34">
    <property type="entry name" value="OS08G0203700 PROTEIN"/>
    <property type="match status" value="1"/>
</dbReference>
<gene>
    <name evidence="2" type="ORF">U9M48_040503</name>
</gene>
<keyword evidence="3" id="KW-1185">Reference proteome</keyword>
<organism evidence="2 3">
    <name type="scientific">Paspalum notatum var. saurae</name>
    <dbReference type="NCBI Taxonomy" id="547442"/>
    <lineage>
        <taxon>Eukaryota</taxon>
        <taxon>Viridiplantae</taxon>
        <taxon>Streptophyta</taxon>
        <taxon>Embryophyta</taxon>
        <taxon>Tracheophyta</taxon>
        <taxon>Spermatophyta</taxon>
        <taxon>Magnoliopsida</taxon>
        <taxon>Liliopsida</taxon>
        <taxon>Poales</taxon>
        <taxon>Poaceae</taxon>
        <taxon>PACMAD clade</taxon>
        <taxon>Panicoideae</taxon>
        <taxon>Andropogonodae</taxon>
        <taxon>Paspaleae</taxon>
        <taxon>Paspalinae</taxon>
        <taxon>Paspalum</taxon>
    </lineage>
</organism>